<dbReference type="AlphaFoldDB" id="A0AA36MSL3"/>
<dbReference type="EMBL" id="CAUJNA010001096">
    <property type="protein sequence ID" value="CAJ1384210.1"/>
    <property type="molecule type" value="Genomic_DNA"/>
</dbReference>
<gene>
    <name evidence="2" type="ORF">EVOR1521_LOCUS11118</name>
</gene>
<evidence type="ECO:0000313" key="3">
    <source>
        <dbReference type="Proteomes" id="UP001178507"/>
    </source>
</evidence>
<evidence type="ECO:0000256" key="1">
    <source>
        <dbReference type="SAM" id="MobiDB-lite"/>
    </source>
</evidence>
<protein>
    <submittedName>
        <fullName evidence="2">Uncharacterized protein</fullName>
    </submittedName>
</protein>
<evidence type="ECO:0000313" key="2">
    <source>
        <dbReference type="EMBL" id="CAJ1384210.1"/>
    </source>
</evidence>
<comment type="caution">
    <text evidence="2">The sequence shown here is derived from an EMBL/GenBank/DDBJ whole genome shotgun (WGS) entry which is preliminary data.</text>
</comment>
<organism evidence="2 3">
    <name type="scientific">Effrenium voratum</name>
    <dbReference type="NCBI Taxonomy" id="2562239"/>
    <lineage>
        <taxon>Eukaryota</taxon>
        <taxon>Sar</taxon>
        <taxon>Alveolata</taxon>
        <taxon>Dinophyceae</taxon>
        <taxon>Suessiales</taxon>
        <taxon>Symbiodiniaceae</taxon>
        <taxon>Effrenium</taxon>
    </lineage>
</organism>
<name>A0AA36MSL3_9DINO</name>
<dbReference type="Proteomes" id="UP001178507">
    <property type="component" value="Unassembled WGS sequence"/>
</dbReference>
<feature type="region of interest" description="Disordered" evidence="1">
    <location>
        <begin position="318"/>
        <end position="337"/>
    </location>
</feature>
<proteinExistence type="predicted"/>
<reference evidence="2" key="1">
    <citation type="submission" date="2023-08" db="EMBL/GenBank/DDBJ databases">
        <authorList>
            <person name="Chen Y."/>
            <person name="Shah S."/>
            <person name="Dougan E. K."/>
            <person name="Thang M."/>
            <person name="Chan C."/>
        </authorList>
    </citation>
    <scope>NUCLEOTIDE SEQUENCE</scope>
</reference>
<accession>A0AA36MSL3</accession>
<feature type="compositionally biased region" description="Polar residues" evidence="1">
    <location>
        <begin position="27"/>
        <end position="36"/>
    </location>
</feature>
<sequence>MIEHSPIRRSPAVSPMNARFYGKQAPQAAQSSTARWQPQPSQPSFVPVQAAYPFAPSAPCATASAAASSAQRVAPLQAARSGAQAWVSFVPAQAGLAGAQSSPASSRMSQFELTREPRHAKWDPMWDDAIFRVVKTAILEGRKLHPEELRNVLAEFDRRVKEQRGGSDIVRFSTRTAFLVYLFGCLDDFVPATVETLNILSECQTNRGGPLPHGPLLARLQEQFGQQASWSDVLPQLLDAMRKAAKGGHCGSASEASAILTSKRSNMCMDALRLQAQRDRHRLVETEEKLAAWDVIFQNAHCQKWSWEEFRDRAASSSKRQRTSFGSTAVPQSPQSEQGVKYGSFLWDYYEENSAEGHAPKQWTRAPCNDGVSCPDCGSMDWRTFRSMPATQTTMDRLGVDEQWLWREWQLAVQHQGKEELDVDHVFTVWCIMCEQHGMS</sequence>
<keyword evidence="3" id="KW-1185">Reference proteome</keyword>
<feature type="region of interest" description="Disordered" evidence="1">
    <location>
        <begin position="23"/>
        <end position="42"/>
    </location>
</feature>